<dbReference type="AlphaFoldDB" id="A0A0E3ZV62"/>
<dbReference type="STRING" id="1379870.SD10_08015"/>
<keyword evidence="1" id="KW-0472">Membrane</keyword>
<keyword evidence="1" id="KW-1133">Transmembrane helix</keyword>
<evidence type="ECO:0000313" key="3">
    <source>
        <dbReference type="Proteomes" id="UP000033054"/>
    </source>
</evidence>
<dbReference type="EMBL" id="CP010429">
    <property type="protein sequence ID" value="AKD54858.1"/>
    <property type="molecule type" value="Genomic_DNA"/>
</dbReference>
<reference evidence="2 3" key="1">
    <citation type="journal article" date="2014" name="Curr. Microbiol.">
        <title>Spirosoma radiotolerans sp. nov., a gamma-radiation-resistant bacterium isolated from gamma ray-irradiated soil.</title>
        <authorList>
            <person name="Lee J.J."/>
            <person name="Srinivasan S."/>
            <person name="Lim S."/>
            <person name="Joe M."/>
            <person name="Im S."/>
            <person name="Bae S.I."/>
            <person name="Park K.R."/>
            <person name="Han J.H."/>
            <person name="Park S.H."/>
            <person name="Joo B.M."/>
            <person name="Park S.J."/>
            <person name="Kim M.K."/>
        </authorList>
    </citation>
    <scope>NUCLEOTIDE SEQUENCE [LARGE SCALE GENOMIC DNA]</scope>
    <source>
        <strain evidence="2 3">DG5A</strain>
    </source>
</reference>
<dbReference type="HOGENOM" id="CLU_645182_0_0_10"/>
<gene>
    <name evidence="2" type="ORF">SD10_08015</name>
</gene>
<evidence type="ECO:0000256" key="1">
    <source>
        <dbReference type="SAM" id="Phobius"/>
    </source>
</evidence>
<dbReference type="PATRIC" id="fig|1379870.5.peg.1739"/>
<organism evidence="2 3">
    <name type="scientific">Spirosoma radiotolerans</name>
    <dbReference type="NCBI Taxonomy" id="1379870"/>
    <lineage>
        <taxon>Bacteria</taxon>
        <taxon>Pseudomonadati</taxon>
        <taxon>Bacteroidota</taxon>
        <taxon>Cytophagia</taxon>
        <taxon>Cytophagales</taxon>
        <taxon>Cytophagaceae</taxon>
        <taxon>Spirosoma</taxon>
    </lineage>
</organism>
<keyword evidence="1" id="KW-0812">Transmembrane</keyword>
<dbReference type="RefSeq" id="WP_046573334.1">
    <property type="nucleotide sequence ID" value="NZ_CP010429.1"/>
</dbReference>
<feature type="transmembrane region" description="Helical" evidence="1">
    <location>
        <begin position="116"/>
        <end position="134"/>
    </location>
</feature>
<proteinExistence type="predicted"/>
<evidence type="ECO:0000313" key="2">
    <source>
        <dbReference type="EMBL" id="AKD54858.1"/>
    </source>
</evidence>
<accession>A0A0E3ZV62</accession>
<dbReference type="KEGG" id="srd:SD10_08015"/>
<protein>
    <recommendedName>
        <fullName evidence="4">PKD domain-containing protein</fullName>
    </recommendedName>
</protein>
<dbReference type="Proteomes" id="UP000033054">
    <property type="component" value="Chromosome"/>
</dbReference>
<keyword evidence="3" id="KW-1185">Reference proteome</keyword>
<dbReference type="OrthoDB" id="639802at2"/>
<sequence>MVSDSVDLLRCKQLIEQKLDWGAGGTWTSNDFENLQQRILDETGVSLSASTLRRIWGRVDYQHLPSGTTLNTLAQFAGFPDWRQFVRSQEIPTESPAPIELIPARATKSSINWRRLGWIAGVTIVLLLLGIVAFDQKPTQIDATQYSFSSKLLTRTLPNSVIFTYDATASPTDSVYIQQSWDKTRREAVAKNGQTHTSIYYESGFYRAKLIVGHQIVQEHSLLIPSDGWLGTIAAKPVPVYLKPTEFRTKEQLQLPVATIQQKNIALQPVAPVVKYVNVGNFDPVPVNDVAFSCDVKNEYSEGAATCQQSWIVLITNDIPISIPLCTKGCVSELMLMDGSGTVSGKNRDLSGLGVDFSDWVHVSCHTDGRKLYYTINDKVAYSATLPTSKVEIVGILFAFRGTGSVKNIQLQATGKLVFQSF</sequence>
<evidence type="ECO:0008006" key="4">
    <source>
        <dbReference type="Google" id="ProtNLM"/>
    </source>
</evidence>
<name>A0A0E3ZV62_9BACT</name>